<evidence type="ECO:0008006" key="4">
    <source>
        <dbReference type="Google" id="ProtNLM"/>
    </source>
</evidence>
<keyword evidence="1" id="KW-1133">Transmembrane helix</keyword>
<dbReference type="Proteomes" id="UP000886469">
    <property type="component" value="Unassembled WGS sequence"/>
</dbReference>
<evidence type="ECO:0000313" key="2">
    <source>
        <dbReference type="EMBL" id="NMQ07942.1"/>
    </source>
</evidence>
<reference evidence="2" key="1">
    <citation type="submission" date="2019-03" db="EMBL/GenBank/DDBJ databases">
        <title>Metabolic reconstructions from genomes of highly enriched 'Candidatus Accumulibacter' and 'Candidatus Competibacter' bioreactor populations.</title>
        <authorList>
            <person name="Annavajhala M.K."/>
            <person name="Welles L."/>
            <person name="Abbas B."/>
            <person name="Sorokin D."/>
            <person name="Park H."/>
            <person name="Van Loosdrecht M."/>
            <person name="Chandran K."/>
        </authorList>
    </citation>
    <scope>NUCLEOTIDE SEQUENCE</scope>
    <source>
        <strain evidence="2">SBR_L</strain>
    </source>
</reference>
<keyword evidence="1" id="KW-0812">Transmembrane</keyword>
<feature type="transmembrane region" description="Helical" evidence="1">
    <location>
        <begin position="30"/>
        <end position="61"/>
    </location>
</feature>
<keyword evidence="3" id="KW-1185">Reference proteome</keyword>
<dbReference type="RefSeq" id="WP_169072168.1">
    <property type="nucleotide sequence ID" value="NZ_SPMX01000110.1"/>
</dbReference>
<sequence length="151" mass="16157">MTLTVILIALLHAVPVLVVGAVKRSKIWLAVTAMIAGVIGVVTGSPAYAAVDLLAVAVAFFRGHLLHKQSESCCAKGAQVAPNNAGRKERRGILDWVRCHLNRRCRVSRQQNHRQAHSLAGALTVNTYCSRTATSSSCGEPASRHPPTDQV</sequence>
<evidence type="ECO:0000256" key="1">
    <source>
        <dbReference type="SAM" id="Phobius"/>
    </source>
</evidence>
<dbReference type="EMBL" id="SPMX01000110">
    <property type="protein sequence ID" value="NMQ07942.1"/>
    <property type="molecule type" value="Genomic_DNA"/>
</dbReference>
<organism evidence="2 3">
    <name type="scientific">Candidatus Accumulibacter contiguus</name>
    <dbReference type="NCBI Taxonomy" id="2954381"/>
    <lineage>
        <taxon>Bacteria</taxon>
        <taxon>Pseudomonadati</taxon>
        <taxon>Pseudomonadota</taxon>
        <taxon>Betaproteobacteria</taxon>
        <taxon>Candidatus Accumulibacter</taxon>
    </lineage>
</organism>
<evidence type="ECO:0000313" key="3">
    <source>
        <dbReference type="Proteomes" id="UP000886469"/>
    </source>
</evidence>
<comment type="caution">
    <text evidence="2">The sequence shown here is derived from an EMBL/GenBank/DDBJ whole genome shotgun (WGS) entry which is preliminary data.</text>
</comment>
<protein>
    <recommendedName>
        <fullName evidence="4">MerC domain-containing protein</fullName>
    </recommendedName>
</protein>
<proteinExistence type="predicted"/>
<accession>A0ABX1TE35</accession>
<gene>
    <name evidence="2" type="ORF">E4Q08_23260</name>
</gene>
<keyword evidence="1" id="KW-0472">Membrane</keyword>
<name>A0ABX1TE35_9PROT</name>